<evidence type="ECO:0000313" key="2">
    <source>
        <dbReference type="EMBL" id="GAA0260876.1"/>
    </source>
</evidence>
<feature type="region of interest" description="Disordered" evidence="1">
    <location>
        <begin position="1"/>
        <end position="23"/>
    </location>
</feature>
<protein>
    <submittedName>
        <fullName evidence="2">Uncharacterized protein</fullName>
    </submittedName>
</protein>
<gene>
    <name evidence="2" type="ORF">GCM10010492_72330</name>
</gene>
<reference evidence="3" key="1">
    <citation type="journal article" date="2019" name="Int. J. Syst. Evol. Microbiol.">
        <title>The Global Catalogue of Microorganisms (GCM) 10K type strain sequencing project: providing services to taxonomists for standard genome sequencing and annotation.</title>
        <authorList>
            <consortium name="The Broad Institute Genomics Platform"/>
            <consortium name="The Broad Institute Genome Sequencing Center for Infectious Disease"/>
            <person name="Wu L."/>
            <person name="Ma J."/>
        </authorList>
    </citation>
    <scope>NUCLEOTIDE SEQUENCE [LARGE SCALE GENOMIC DNA]</scope>
    <source>
        <strain evidence="3">JCM 3380</strain>
    </source>
</reference>
<keyword evidence="3" id="KW-1185">Reference proteome</keyword>
<evidence type="ECO:0000256" key="1">
    <source>
        <dbReference type="SAM" id="MobiDB-lite"/>
    </source>
</evidence>
<sequence length="82" mass="8806">MRTSPVSSSPGRTFGLVSTVSTEGPPTPNARNILLNTTVVLLKPVRLASLGSDLSPGRLTGWIGWLWTNAKSWCQYATAVTY</sequence>
<name>A0ABP3EGI3_9PSEU</name>
<dbReference type="EMBL" id="BAAABU010000031">
    <property type="protein sequence ID" value="GAA0260876.1"/>
    <property type="molecule type" value="Genomic_DNA"/>
</dbReference>
<dbReference type="Proteomes" id="UP001500416">
    <property type="component" value="Unassembled WGS sequence"/>
</dbReference>
<accession>A0ABP3EGI3</accession>
<organism evidence="2 3">
    <name type="scientific">Saccharothrix mutabilis subsp. mutabilis</name>
    <dbReference type="NCBI Taxonomy" id="66855"/>
    <lineage>
        <taxon>Bacteria</taxon>
        <taxon>Bacillati</taxon>
        <taxon>Actinomycetota</taxon>
        <taxon>Actinomycetes</taxon>
        <taxon>Pseudonocardiales</taxon>
        <taxon>Pseudonocardiaceae</taxon>
        <taxon>Saccharothrix</taxon>
    </lineage>
</organism>
<proteinExistence type="predicted"/>
<comment type="caution">
    <text evidence="2">The sequence shown here is derived from an EMBL/GenBank/DDBJ whole genome shotgun (WGS) entry which is preliminary data.</text>
</comment>
<evidence type="ECO:0000313" key="3">
    <source>
        <dbReference type="Proteomes" id="UP001500416"/>
    </source>
</evidence>